<organism evidence="1 2">
    <name type="scientific">Micromonospora sonneratiae</name>
    <dbReference type="NCBI Taxonomy" id="1184706"/>
    <lineage>
        <taxon>Bacteria</taxon>
        <taxon>Bacillati</taxon>
        <taxon>Actinomycetota</taxon>
        <taxon>Actinomycetes</taxon>
        <taxon>Micromonosporales</taxon>
        <taxon>Micromonosporaceae</taxon>
        <taxon>Micromonospora</taxon>
    </lineage>
</organism>
<evidence type="ECO:0000313" key="2">
    <source>
        <dbReference type="Proteomes" id="UP001597260"/>
    </source>
</evidence>
<proteinExistence type="predicted"/>
<dbReference type="EMBL" id="JBHTMP010000001">
    <property type="protein sequence ID" value="MFD1319500.1"/>
    <property type="molecule type" value="Genomic_DNA"/>
</dbReference>
<dbReference type="Proteomes" id="UP001597260">
    <property type="component" value="Unassembled WGS sequence"/>
</dbReference>
<reference evidence="2" key="1">
    <citation type="journal article" date="2019" name="Int. J. Syst. Evol. Microbiol.">
        <title>The Global Catalogue of Microorganisms (GCM) 10K type strain sequencing project: providing services to taxonomists for standard genome sequencing and annotation.</title>
        <authorList>
            <consortium name="The Broad Institute Genomics Platform"/>
            <consortium name="The Broad Institute Genome Sequencing Center for Infectious Disease"/>
            <person name="Wu L."/>
            <person name="Ma J."/>
        </authorList>
    </citation>
    <scope>NUCLEOTIDE SEQUENCE [LARGE SCALE GENOMIC DNA]</scope>
    <source>
        <strain evidence="2">JCM 31037</strain>
    </source>
</reference>
<name>A0ABW3Y6E7_9ACTN</name>
<keyword evidence="2" id="KW-1185">Reference proteome</keyword>
<evidence type="ECO:0000313" key="1">
    <source>
        <dbReference type="EMBL" id="MFD1319500.1"/>
    </source>
</evidence>
<protein>
    <submittedName>
        <fullName evidence="1">DUF6493 family protein</fullName>
    </submittedName>
</protein>
<gene>
    <name evidence="1" type="ORF">ACFQ4H_00065</name>
</gene>
<accession>A0ABW3Y6E7</accession>
<dbReference type="RefSeq" id="WP_377565364.1">
    <property type="nucleotide sequence ID" value="NZ_JBHTMP010000001.1"/>
</dbReference>
<sequence length="899" mass="95980">MITPPLTWPTLKERIERDDLRGIVRLVSNATDEQRTAVAKEIEAYVRTVPADKWWSRGANPAGGVGLAAIGCLPSAARVAALLCRRGPRDEWNRIPARLFIQVAQARQVPWLGDLAVRLTGKLRTEGRAGEWHFVVALLTESGATPPMSEGFVRGWLEDRHRFRDDRSVANLTARLRDDPFLDLVLPALFEIDRIGSDFAQGGWDNARRTWDDTPVLPATLVALAEEGRLDRKILLDGCVGRFLRGDRPGALRSFILLYEALAPTTEELADRALDYAQLLPAAPAALAGHAQRALRTVDDAGRLELETMLDVSRETLLRREKGLVKTQLGWLDRVARRHPDRVGEVLDVVAVAFGHDALDIQDRALAVVAKHFARLDGPVPAGLLDAAGALGGDLPARAAQLFGMTPSGSTSGAGPDPVPVVPAPAPAAMPPSIASAAELAEEISALLNGGENAVAWERILAGVVSLAAVDRAGLADAMNPLLDRYAGRFTTRSWGHQLRIVWLGEAIRSAISGERREGIFERMVSSVREAWQGRRNRHAGVPDTPNGVLALRIAEISALLHRTSVPFLVATPTSVNGSLAVEVLVDRISRAEADGWQPWPLDLEQALLRLPREVDPEMVTRAGALTSPAGVRLARWLTTGGVPDPVATRVEQRPRASRSPTYWGSDAPARRVVVSLRPDGDPYGRFDLHLFTLPRSEVPTFAPTFADDTWPATLPHHREAIAAWALPGLASLADSDQRGGAEALPLLAECSGPVGSAMSLALVYGLGARHESDRVAAVDALLLLAGSGSSATDGIGRELGDLGVDGTVKLTRVVPGLADAARAGAGAAVWQVISAALPMLLPAAPRGLPDLLALGAQVVPTLGVGEFAGISALAEVAGRSGSSRLVTEARRLHRLLAP</sequence>
<comment type="caution">
    <text evidence="1">The sequence shown here is derived from an EMBL/GenBank/DDBJ whole genome shotgun (WGS) entry which is preliminary data.</text>
</comment>